<dbReference type="InterPro" id="IPR036873">
    <property type="entry name" value="Rhodanese-like_dom_sf"/>
</dbReference>
<dbReference type="SMART" id="SM00450">
    <property type="entry name" value="RHOD"/>
    <property type="match status" value="1"/>
</dbReference>
<evidence type="ECO:0000313" key="15">
    <source>
        <dbReference type="EMBL" id="SEE78396.1"/>
    </source>
</evidence>
<comment type="pathway">
    <text evidence="1">Cofactor biosynthesis; molybdopterin biosynthesis.</text>
</comment>
<dbReference type="OrthoDB" id="9804286at2"/>
<gene>
    <name evidence="15" type="ORF">SAMN04489800_2167</name>
</gene>
<evidence type="ECO:0000256" key="3">
    <source>
        <dbReference type="ARBA" id="ARBA00022679"/>
    </source>
</evidence>
<dbReference type="InterPro" id="IPR000594">
    <property type="entry name" value="ThiF_NAD_FAD-bd"/>
</dbReference>
<dbReference type="InterPro" id="IPR045886">
    <property type="entry name" value="ThiF/MoeB/HesA"/>
</dbReference>
<evidence type="ECO:0000256" key="5">
    <source>
        <dbReference type="ARBA" id="ARBA00022840"/>
    </source>
</evidence>
<evidence type="ECO:0000313" key="16">
    <source>
        <dbReference type="Proteomes" id="UP000183613"/>
    </source>
</evidence>
<evidence type="ECO:0000256" key="11">
    <source>
        <dbReference type="ARBA" id="ARBA00075110"/>
    </source>
</evidence>
<comment type="function">
    <text evidence="7">Catalyzes the adenylation by ATP of the carboxyl group of the C-terminal glycine of sulfur carrier protein MoaD.</text>
</comment>
<keyword evidence="15" id="KW-0548">Nucleotidyltransferase</keyword>
<dbReference type="GO" id="GO:0061605">
    <property type="term" value="F:molybdopterin-synthase adenylyltransferase activity"/>
    <property type="evidence" value="ECO:0007669"/>
    <property type="project" value="UniProtKB-EC"/>
</dbReference>
<dbReference type="Gene3D" id="3.40.250.10">
    <property type="entry name" value="Rhodanese-like domain"/>
    <property type="match status" value="1"/>
</dbReference>
<dbReference type="CDD" id="cd00158">
    <property type="entry name" value="RHOD"/>
    <property type="match status" value="1"/>
</dbReference>
<dbReference type="GO" id="GO:0005829">
    <property type="term" value="C:cytosol"/>
    <property type="evidence" value="ECO:0007669"/>
    <property type="project" value="TreeGrafter"/>
</dbReference>
<protein>
    <recommendedName>
        <fullName evidence="10">Molybdopterin-synthase adenylyltransferase</fullName>
        <ecNumber evidence="9">2.7.7.80</ecNumber>
    </recommendedName>
    <alternativeName>
        <fullName evidence="13">MoaD protein adenylase</fullName>
    </alternativeName>
    <alternativeName>
        <fullName evidence="11">Molybdopterin-converting factor subunit 1 adenylase</fullName>
    </alternativeName>
    <alternativeName>
        <fullName evidence="12">Sulfur carrier protein MoaD adenylyltransferase</fullName>
    </alternativeName>
</protein>
<keyword evidence="4" id="KW-0547">Nucleotide-binding</keyword>
<comment type="subunit">
    <text evidence="8">Homodimer. Forms a stable heterotetrameric complex of 2 MoeB and 2 MoaD during adenylation of MoaD.</text>
</comment>
<dbReference type="GO" id="GO:0008641">
    <property type="term" value="F:ubiquitin-like modifier activating enzyme activity"/>
    <property type="evidence" value="ECO:0007669"/>
    <property type="project" value="InterPro"/>
</dbReference>
<comment type="caution">
    <text evidence="15">The sequence shown here is derived from an EMBL/GenBank/DDBJ whole genome shotgun (WGS) entry which is preliminary data.</text>
</comment>
<comment type="similarity">
    <text evidence="2">Belongs to the HesA/MoeB/ThiF family.</text>
</comment>
<dbReference type="SUPFAM" id="SSF69572">
    <property type="entry name" value="Activating enzymes of the ubiquitin-like proteins"/>
    <property type="match status" value="1"/>
</dbReference>
<name>A0A0J6GHZ5_PSEDM</name>
<dbReference type="Proteomes" id="UP000183613">
    <property type="component" value="Unassembled WGS sequence"/>
</dbReference>
<evidence type="ECO:0000256" key="4">
    <source>
        <dbReference type="ARBA" id="ARBA00022741"/>
    </source>
</evidence>
<dbReference type="PROSITE" id="PS50206">
    <property type="entry name" value="RHODANESE_3"/>
    <property type="match status" value="1"/>
</dbReference>
<sequence>MSREANAIEHDQLTAGEMGMYSRHLLIPAIGIKGQLALKNASVLMIGAGGLGCPALLYLAAAGVGRLGIIDADQINVSNVHRQVLFRITDKGQNKADVAKRRLQKLNPYIEIETWIERFNLDNAQALVADYDIIVDGTDNFTAKYLINDACFYGGKPLVYGAIMQFEGHVTVFNALDEQGRRGANYRDLYDGPPDAALAPNCAEAGVLGVLPGMIGCFQANEVIKLITGIGRPLINRLMVYDALEATSREISFSPVADNPLRDPMRPPVLEEMAQVCSASGVSNDFMLSIDDFAALISETSIHLIDVREGDEREQVSIGGEHVPLGQVGGWGAQCRDDRPIVIYCQSGVRSQKAARILAQQALTSPVFSLKGGLSAFLGADTYPQMMAELVFCECRMSHEARL</sequence>
<evidence type="ECO:0000256" key="10">
    <source>
        <dbReference type="ARBA" id="ARBA00073635"/>
    </source>
</evidence>
<evidence type="ECO:0000256" key="2">
    <source>
        <dbReference type="ARBA" id="ARBA00009919"/>
    </source>
</evidence>
<dbReference type="GO" id="GO:0004792">
    <property type="term" value="F:thiosulfate-cyanide sulfurtransferase activity"/>
    <property type="evidence" value="ECO:0007669"/>
    <property type="project" value="TreeGrafter"/>
</dbReference>
<evidence type="ECO:0000256" key="12">
    <source>
        <dbReference type="ARBA" id="ARBA00075328"/>
    </source>
</evidence>
<keyword evidence="5" id="KW-0067">ATP-binding</keyword>
<organism evidence="15 16">
    <name type="scientific">Pseudomonas deceptionensis</name>
    <dbReference type="NCBI Taxonomy" id="882211"/>
    <lineage>
        <taxon>Bacteria</taxon>
        <taxon>Pseudomonadati</taxon>
        <taxon>Pseudomonadota</taxon>
        <taxon>Gammaproteobacteria</taxon>
        <taxon>Pseudomonadales</taxon>
        <taxon>Pseudomonadaceae</taxon>
        <taxon>Pseudomonas</taxon>
    </lineage>
</organism>
<dbReference type="InterPro" id="IPR001763">
    <property type="entry name" value="Rhodanese-like_dom"/>
</dbReference>
<accession>A0A0J6GHZ5</accession>
<evidence type="ECO:0000256" key="9">
    <source>
        <dbReference type="ARBA" id="ARBA00066884"/>
    </source>
</evidence>
<evidence type="ECO:0000256" key="13">
    <source>
        <dbReference type="ARBA" id="ARBA00078531"/>
    </source>
</evidence>
<dbReference type="GO" id="GO:0005524">
    <property type="term" value="F:ATP binding"/>
    <property type="evidence" value="ECO:0007669"/>
    <property type="project" value="UniProtKB-KW"/>
</dbReference>
<evidence type="ECO:0000259" key="14">
    <source>
        <dbReference type="PROSITE" id="PS50206"/>
    </source>
</evidence>
<dbReference type="Pfam" id="PF00899">
    <property type="entry name" value="ThiF"/>
    <property type="match status" value="1"/>
</dbReference>
<dbReference type="PANTHER" id="PTHR10953">
    <property type="entry name" value="UBIQUITIN-ACTIVATING ENZYME E1"/>
    <property type="match status" value="1"/>
</dbReference>
<dbReference type="Gene3D" id="3.40.50.720">
    <property type="entry name" value="NAD(P)-binding Rossmann-like Domain"/>
    <property type="match status" value="1"/>
</dbReference>
<keyword evidence="16" id="KW-1185">Reference proteome</keyword>
<keyword evidence="3" id="KW-0808">Transferase</keyword>
<dbReference type="EMBL" id="FNUD01000002">
    <property type="protein sequence ID" value="SEE78396.1"/>
    <property type="molecule type" value="Genomic_DNA"/>
</dbReference>
<dbReference type="GO" id="GO:0008146">
    <property type="term" value="F:sulfotransferase activity"/>
    <property type="evidence" value="ECO:0007669"/>
    <property type="project" value="TreeGrafter"/>
</dbReference>
<evidence type="ECO:0000256" key="7">
    <source>
        <dbReference type="ARBA" id="ARBA00055169"/>
    </source>
</evidence>
<dbReference type="PATRIC" id="fig|882211.3.peg.893"/>
<dbReference type="InterPro" id="IPR035985">
    <property type="entry name" value="Ubiquitin-activating_enz"/>
</dbReference>
<dbReference type="AlphaFoldDB" id="A0A0J6GHZ5"/>
<dbReference type="CDD" id="cd00757">
    <property type="entry name" value="ThiF_MoeB_HesA_family"/>
    <property type="match status" value="1"/>
</dbReference>
<evidence type="ECO:0000256" key="6">
    <source>
        <dbReference type="ARBA" id="ARBA00052218"/>
    </source>
</evidence>
<dbReference type="RefSeq" id="WP_048358757.1">
    <property type="nucleotide sequence ID" value="NZ_FNUD01000002.1"/>
</dbReference>
<dbReference type="FunFam" id="3.40.50.720:FF:000033">
    <property type="entry name" value="Adenylyltransferase and sulfurtransferase MOCS3"/>
    <property type="match status" value="1"/>
</dbReference>
<dbReference type="PANTHER" id="PTHR10953:SF102">
    <property type="entry name" value="ADENYLYLTRANSFERASE AND SULFURTRANSFERASE MOCS3"/>
    <property type="match status" value="1"/>
</dbReference>
<feature type="domain" description="Rhodanese" evidence="14">
    <location>
        <begin position="298"/>
        <end position="382"/>
    </location>
</feature>
<dbReference type="EC" id="2.7.7.80" evidence="9"/>
<evidence type="ECO:0000256" key="1">
    <source>
        <dbReference type="ARBA" id="ARBA00005046"/>
    </source>
</evidence>
<proteinExistence type="inferred from homology"/>
<dbReference type="Pfam" id="PF00581">
    <property type="entry name" value="Rhodanese"/>
    <property type="match status" value="1"/>
</dbReference>
<evidence type="ECO:0000256" key="8">
    <source>
        <dbReference type="ARBA" id="ARBA00063809"/>
    </source>
</evidence>
<comment type="catalytic activity">
    <reaction evidence="6">
        <text>[molybdopterin-synthase sulfur-carrier protein]-C-terminal Gly-Gly + ATP + H(+) = [molybdopterin-synthase sulfur-carrier protein]-C-terminal Gly-Gly-AMP + diphosphate</text>
        <dbReference type="Rhea" id="RHEA:43616"/>
        <dbReference type="Rhea" id="RHEA-COMP:12159"/>
        <dbReference type="Rhea" id="RHEA-COMP:12202"/>
        <dbReference type="ChEBI" id="CHEBI:15378"/>
        <dbReference type="ChEBI" id="CHEBI:30616"/>
        <dbReference type="ChEBI" id="CHEBI:33019"/>
        <dbReference type="ChEBI" id="CHEBI:90618"/>
        <dbReference type="ChEBI" id="CHEBI:90778"/>
        <dbReference type="EC" id="2.7.7.80"/>
    </reaction>
</comment>
<reference evidence="15" key="1">
    <citation type="submission" date="2016-10" db="EMBL/GenBank/DDBJ databases">
        <authorList>
            <person name="Varghese N."/>
            <person name="Submissions S."/>
        </authorList>
    </citation>
    <scope>NUCLEOTIDE SEQUENCE [LARGE SCALE GENOMIC DNA]</scope>
    <source>
        <strain evidence="15">LMG 25555</strain>
    </source>
</reference>